<dbReference type="SUPFAM" id="SSF52980">
    <property type="entry name" value="Restriction endonuclease-like"/>
    <property type="match status" value="1"/>
</dbReference>
<dbReference type="InterPro" id="IPR011335">
    <property type="entry name" value="Restrct_endonuc-II-like"/>
</dbReference>
<dbReference type="RefSeq" id="WP_030087411.1">
    <property type="nucleotide sequence ID" value="NZ_AP035884.1"/>
</dbReference>
<dbReference type="InterPro" id="IPR012296">
    <property type="entry name" value="Nuclease_put_TT1808"/>
</dbReference>
<dbReference type="KEGG" id="stcm:SCMC78_29780"/>
<dbReference type="InterPro" id="IPR008538">
    <property type="entry name" value="Uma2"/>
</dbReference>
<keyword evidence="2" id="KW-0255">Endonuclease</keyword>
<dbReference type="GO" id="GO:0004519">
    <property type="term" value="F:endonuclease activity"/>
    <property type="evidence" value="ECO:0007669"/>
    <property type="project" value="UniProtKB-KW"/>
</dbReference>
<dbReference type="Pfam" id="PF05685">
    <property type="entry name" value="Uma2"/>
    <property type="match status" value="1"/>
</dbReference>
<evidence type="ECO:0000259" key="1">
    <source>
        <dbReference type="Pfam" id="PF05685"/>
    </source>
</evidence>
<dbReference type="EMBL" id="AP035884">
    <property type="protein sequence ID" value="BFP53171.1"/>
    <property type="molecule type" value="Genomic_DNA"/>
</dbReference>
<protein>
    <submittedName>
        <fullName evidence="2">Uma2 family endonuclease</fullName>
    </submittedName>
</protein>
<sequence length="194" mass="21825">MTVVDTDRIDMADTSDERTLDMMFEWLEPVPEGFKVEIVEGTVHMSPQRDTHWEIIRRIVRALEDRFGMDVGALSDVRIDFGEGNGFAPDVVKLFDQARKDSRGRWLPEHIEFVGEVISKGTAAADYGPKKDAYATAGVPVFLIVDPYTGRCFLHSEPKDGGYHKKLVVDFGLDVDLTDTSLNMVLKTDAFPRD</sequence>
<feature type="domain" description="Putative restriction endonuclease" evidence="1">
    <location>
        <begin position="27"/>
        <end position="178"/>
    </location>
</feature>
<name>A0AB33KGM7_9ACTN</name>
<accession>A0AB33KGM7</accession>
<proteinExistence type="predicted"/>
<reference evidence="2" key="1">
    <citation type="submission" date="2024-07" db="EMBL/GenBank/DDBJ databases">
        <title>Complete genome sequences of cellulolytic bacteria, Kitasatospora sp. CMC57 and Streptomyces sp. CMC78, isolated from Japanese agricultural soil.</title>
        <authorList>
            <person name="Hashimoto T."/>
            <person name="Ito M."/>
            <person name="Iwamoto M."/>
            <person name="Fukahori D."/>
            <person name="Shoda T."/>
            <person name="Sakoda M."/>
            <person name="Morohoshi T."/>
            <person name="Mitsuboshi M."/>
            <person name="Nishizawa T."/>
        </authorList>
    </citation>
    <scope>NUCLEOTIDE SEQUENCE</scope>
    <source>
        <strain evidence="2">CMC78</strain>
    </source>
</reference>
<dbReference type="CDD" id="cd06260">
    <property type="entry name" value="DUF820-like"/>
    <property type="match status" value="1"/>
</dbReference>
<evidence type="ECO:0000313" key="2">
    <source>
        <dbReference type="EMBL" id="BFP53171.1"/>
    </source>
</evidence>
<gene>
    <name evidence="2" type="ORF">SCMC78_29780</name>
</gene>
<dbReference type="Gene3D" id="3.90.1570.10">
    <property type="entry name" value="tt1808, chain A"/>
    <property type="match status" value="1"/>
</dbReference>
<keyword evidence="2" id="KW-0540">Nuclease</keyword>
<dbReference type="AlphaFoldDB" id="A0AB33KGM7"/>
<dbReference type="PANTHER" id="PTHR35400:SF3">
    <property type="entry name" value="SLL1072 PROTEIN"/>
    <property type="match status" value="1"/>
</dbReference>
<keyword evidence="2" id="KW-0378">Hydrolase</keyword>
<dbReference type="PANTHER" id="PTHR35400">
    <property type="entry name" value="SLR1083 PROTEIN"/>
    <property type="match status" value="1"/>
</dbReference>
<organism evidence="2">
    <name type="scientific">Streptomyces sp. CMC78</name>
    <dbReference type="NCBI Taxonomy" id="3231512"/>
    <lineage>
        <taxon>Bacteria</taxon>
        <taxon>Bacillati</taxon>
        <taxon>Actinomycetota</taxon>
        <taxon>Actinomycetes</taxon>
        <taxon>Kitasatosporales</taxon>
        <taxon>Streptomycetaceae</taxon>
        <taxon>Streptomyces</taxon>
    </lineage>
</organism>